<feature type="compositionally biased region" description="Basic and acidic residues" evidence="5">
    <location>
        <begin position="8"/>
        <end position="19"/>
    </location>
</feature>
<sequence>MAARSRARSVDRIDTDTERTPLLAGTPTPTASTSTRSLSPTYTTATTTQTIADDDDAADQPTPPSNHLRALLRPRVILLSLALVFIIELAIGMAVPPINAIMESIICRQMHPDVFAPPPRISLPNSSLPLIPIVPSPISATVVVGGKIRHFAGGVVLVDDPACKQPDVQGYLAMLRGWANTFESFPGIVGAVPYGVLSDRWGRRPVMGLGLLGLVLSVGFTYLVFYFSDVVPLWVTWFSAGFQLIGGGTAIVVAMLFTMLADVVPSNERATVFFQLTAVFLGSQMIAGPLGGAMLIWDPWIPLLVALAILILSNLMVLVFPETVHVHDRKRPQEEQGGDRDDVPWATKLWRKASEGLAEVWDFVLGNKSVAFLMLSLVFSVLGRYVGELLLQYATDRYGWSWSVASMVLTIRNAGSLVTLLALLPVVSWLCVQRLGMESVAKDLWLARWSGVVHVVGSLTIAAAVNGALFSVGLAWFALGSGMAAMIRSLLNALVEEHHVGTVNSLIGFMEMVGMTVAGPLLAKSLSVGLNLGGAWVGLPFITAGLFFIVSTTILWMFRLPNGRRSPVEPSC</sequence>
<dbReference type="SUPFAM" id="SSF103473">
    <property type="entry name" value="MFS general substrate transporter"/>
    <property type="match status" value="1"/>
</dbReference>
<feature type="transmembrane region" description="Helical" evidence="6">
    <location>
        <begin position="470"/>
        <end position="491"/>
    </location>
</feature>
<organism evidence="8 9">
    <name type="scientific">Parachaetomium inaequale</name>
    <dbReference type="NCBI Taxonomy" id="2588326"/>
    <lineage>
        <taxon>Eukaryota</taxon>
        <taxon>Fungi</taxon>
        <taxon>Dikarya</taxon>
        <taxon>Ascomycota</taxon>
        <taxon>Pezizomycotina</taxon>
        <taxon>Sordariomycetes</taxon>
        <taxon>Sordariomycetidae</taxon>
        <taxon>Sordariales</taxon>
        <taxon>Chaetomiaceae</taxon>
        <taxon>Parachaetomium</taxon>
    </lineage>
</organism>
<feature type="transmembrane region" description="Helical" evidence="6">
    <location>
        <begin position="535"/>
        <end position="558"/>
    </location>
</feature>
<feature type="transmembrane region" description="Helical" evidence="6">
    <location>
        <begin position="503"/>
        <end position="523"/>
    </location>
</feature>
<reference evidence="9" key="1">
    <citation type="journal article" date="2023" name="Mol. Phylogenet. Evol.">
        <title>Genome-scale phylogeny and comparative genomics of the fungal order Sordariales.</title>
        <authorList>
            <person name="Hensen N."/>
            <person name="Bonometti L."/>
            <person name="Westerberg I."/>
            <person name="Brannstrom I.O."/>
            <person name="Guillou S."/>
            <person name="Cros-Aarteil S."/>
            <person name="Calhoun S."/>
            <person name="Haridas S."/>
            <person name="Kuo A."/>
            <person name="Mondo S."/>
            <person name="Pangilinan J."/>
            <person name="Riley R."/>
            <person name="LaButti K."/>
            <person name="Andreopoulos B."/>
            <person name="Lipzen A."/>
            <person name="Chen C."/>
            <person name="Yan M."/>
            <person name="Daum C."/>
            <person name="Ng V."/>
            <person name="Clum A."/>
            <person name="Steindorff A."/>
            <person name="Ohm R.A."/>
            <person name="Martin F."/>
            <person name="Silar P."/>
            <person name="Natvig D.O."/>
            <person name="Lalanne C."/>
            <person name="Gautier V."/>
            <person name="Ament-Velasquez S.L."/>
            <person name="Kruys A."/>
            <person name="Hutchinson M.I."/>
            <person name="Powell A.J."/>
            <person name="Barry K."/>
            <person name="Miller A.N."/>
            <person name="Grigoriev I.V."/>
            <person name="Debuchy R."/>
            <person name="Gladieux P."/>
            <person name="Hiltunen Thoren M."/>
            <person name="Johannesson H."/>
        </authorList>
    </citation>
    <scope>NUCLEOTIDE SEQUENCE [LARGE SCALE GENOMIC DNA]</scope>
    <source>
        <strain evidence="9">CBS 284.82</strain>
    </source>
</reference>
<evidence type="ECO:0000313" key="9">
    <source>
        <dbReference type="Proteomes" id="UP001303115"/>
    </source>
</evidence>
<dbReference type="Gene3D" id="1.20.1250.20">
    <property type="entry name" value="MFS general substrate transporter like domains"/>
    <property type="match status" value="1"/>
</dbReference>
<evidence type="ECO:0000259" key="7">
    <source>
        <dbReference type="PROSITE" id="PS50850"/>
    </source>
</evidence>
<feature type="transmembrane region" description="Helical" evidence="6">
    <location>
        <begin position="370"/>
        <end position="394"/>
    </location>
</feature>
<name>A0AAN6PIU6_9PEZI</name>
<evidence type="ECO:0000313" key="8">
    <source>
        <dbReference type="EMBL" id="KAK4039355.1"/>
    </source>
</evidence>
<keyword evidence="3 6" id="KW-1133">Transmembrane helix</keyword>
<evidence type="ECO:0000256" key="3">
    <source>
        <dbReference type="ARBA" id="ARBA00022989"/>
    </source>
</evidence>
<proteinExistence type="predicted"/>
<dbReference type="EMBL" id="MU854402">
    <property type="protein sequence ID" value="KAK4039355.1"/>
    <property type="molecule type" value="Genomic_DNA"/>
</dbReference>
<feature type="region of interest" description="Disordered" evidence="5">
    <location>
        <begin position="1"/>
        <end position="42"/>
    </location>
</feature>
<dbReference type="Pfam" id="PF07690">
    <property type="entry name" value="MFS_1"/>
    <property type="match status" value="1"/>
</dbReference>
<protein>
    <submittedName>
        <fullName evidence="8">Major facilitator superfamily domain-containing protein</fullName>
    </submittedName>
</protein>
<evidence type="ECO:0000256" key="1">
    <source>
        <dbReference type="ARBA" id="ARBA00004141"/>
    </source>
</evidence>
<dbReference type="PANTHER" id="PTHR23507:SF1">
    <property type="entry name" value="FI18259P1-RELATED"/>
    <property type="match status" value="1"/>
</dbReference>
<feature type="transmembrane region" description="Helical" evidence="6">
    <location>
        <begin position="272"/>
        <end position="297"/>
    </location>
</feature>
<dbReference type="InterPro" id="IPR036259">
    <property type="entry name" value="MFS_trans_sf"/>
</dbReference>
<keyword evidence="4 6" id="KW-0472">Membrane</keyword>
<gene>
    <name evidence="8" type="ORF">C8A01DRAFT_36649</name>
</gene>
<keyword evidence="9" id="KW-1185">Reference proteome</keyword>
<comment type="subcellular location">
    <subcellularLocation>
        <location evidence="1">Membrane</location>
        <topology evidence="1">Multi-pass membrane protein</topology>
    </subcellularLocation>
</comment>
<dbReference type="InterPro" id="IPR011701">
    <property type="entry name" value="MFS"/>
</dbReference>
<feature type="transmembrane region" description="Helical" evidence="6">
    <location>
        <begin position="234"/>
        <end position="260"/>
    </location>
</feature>
<dbReference type="AlphaFoldDB" id="A0AAN6PIU6"/>
<evidence type="ECO:0000256" key="4">
    <source>
        <dbReference type="ARBA" id="ARBA00023136"/>
    </source>
</evidence>
<evidence type="ECO:0000256" key="2">
    <source>
        <dbReference type="ARBA" id="ARBA00022692"/>
    </source>
</evidence>
<feature type="transmembrane region" description="Helical" evidence="6">
    <location>
        <begin position="177"/>
        <end position="197"/>
    </location>
</feature>
<feature type="compositionally biased region" description="Low complexity" evidence="5">
    <location>
        <begin position="20"/>
        <end position="42"/>
    </location>
</feature>
<feature type="transmembrane region" description="Helical" evidence="6">
    <location>
        <begin position="209"/>
        <end position="228"/>
    </location>
</feature>
<dbReference type="GO" id="GO:0022857">
    <property type="term" value="F:transmembrane transporter activity"/>
    <property type="evidence" value="ECO:0007669"/>
    <property type="project" value="InterPro"/>
</dbReference>
<dbReference type="InterPro" id="IPR020846">
    <property type="entry name" value="MFS_dom"/>
</dbReference>
<evidence type="ECO:0000256" key="6">
    <source>
        <dbReference type="SAM" id="Phobius"/>
    </source>
</evidence>
<feature type="domain" description="Major facilitator superfamily (MFS) profile" evidence="7">
    <location>
        <begin position="138"/>
        <end position="563"/>
    </location>
</feature>
<feature type="transmembrane region" description="Helical" evidence="6">
    <location>
        <begin position="414"/>
        <end position="432"/>
    </location>
</feature>
<dbReference type="PROSITE" id="PS50850">
    <property type="entry name" value="MFS"/>
    <property type="match status" value="1"/>
</dbReference>
<dbReference type="Proteomes" id="UP001303115">
    <property type="component" value="Unassembled WGS sequence"/>
</dbReference>
<feature type="transmembrane region" description="Helical" evidence="6">
    <location>
        <begin position="76"/>
        <end position="95"/>
    </location>
</feature>
<feature type="transmembrane region" description="Helical" evidence="6">
    <location>
        <begin position="444"/>
        <end position="464"/>
    </location>
</feature>
<comment type="caution">
    <text evidence="8">The sequence shown here is derived from an EMBL/GenBank/DDBJ whole genome shotgun (WGS) entry which is preliminary data.</text>
</comment>
<accession>A0AAN6PIU6</accession>
<dbReference type="PANTHER" id="PTHR23507">
    <property type="entry name" value="ZGC:174356"/>
    <property type="match status" value="1"/>
</dbReference>
<dbReference type="GO" id="GO:0016020">
    <property type="term" value="C:membrane"/>
    <property type="evidence" value="ECO:0007669"/>
    <property type="project" value="UniProtKB-SubCell"/>
</dbReference>
<keyword evidence="2 6" id="KW-0812">Transmembrane</keyword>
<feature type="transmembrane region" description="Helical" evidence="6">
    <location>
        <begin position="303"/>
        <end position="321"/>
    </location>
</feature>
<evidence type="ECO:0000256" key="5">
    <source>
        <dbReference type="SAM" id="MobiDB-lite"/>
    </source>
</evidence>